<dbReference type="EMBL" id="JAADJZ010000040">
    <property type="protein sequence ID" value="KAF2864752.1"/>
    <property type="molecule type" value="Genomic_DNA"/>
</dbReference>
<accession>A0A7C8I0R0</accession>
<dbReference type="Pfam" id="PF01636">
    <property type="entry name" value="APH"/>
    <property type="match status" value="1"/>
</dbReference>
<name>A0A7C8I0R0_9PLEO</name>
<evidence type="ECO:0000259" key="1">
    <source>
        <dbReference type="Pfam" id="PF01636"/>
    </source>
</evidence>
<keyword evidence="3" id="KW-1185">Reference proteome</keyword>
<sequence>MFPTGSPWRRDPFWHLHSSERHYILTENIFTKRELQRNEFPTNIKTGLVVTPRWSRERLQNEAAALQYITSETSIPVPQFIDLFDHNGVLHLQTKRVRGTPLDEIDKASAPTAVKCVNAYMESTVLPQLRKLRHNTLGSVNRHLPLLLPSKITYRDKRSSWVRHKSHTQDFVFCHNDLGQHNIFVDPKTFVVTAIIDWEFAGFFPPEFENKMWWHAWDQTTKDDERTDQWIRWLSTFDGRIGFDGGDRRLHAD</sequence>
<keyword evidence="2" id="KW-0808">Transferase</keyword>
<dbReference type="Gene3D" id="3.90.1200.10">
    <property type="match status" value="1"/>
</dbReference>
<dbReference type="InterPro" id="IPR051678">
    <property type="entry name" value="AGP_Transferase"/>
</dbReference>
<evidence type="ECO:0000313" key="2">
    <source>
        <dbReference type="EMBL" id="KAF2864752.1"/>
    </source>
</evidence>
<dbReference type="GO" id="GO:0016301">
    <property type="term" value="F:kinase activity"/>
    <property type="evidence" value="ECO:0007669"/>
    <property type="project" value="UniProtKB-KW"/>
</dbReference>
<gene>
    <name evidence="2" type="ORF">BDV95DRAFT_655595</name>
</gene>
<protein>
    <submittedName>
        <fullName evidence="2">Kinase-like domain-containing protein</fullName>
    </submittedName>
</protein>
<proteinExistence type="predicted"/>
<evidence type="ECO:0000313" key="3">
    <source>
        <dbReference type="Proteomes" id="UP000481861"/>
    </source>
</evidence>
<dbReference type="Proteomes" id="UP000481861">
    <property type="component" value="Unassembled WGS sequence"/>
</dbReference>
<dbReference type="InterPro" id="IPR011009">
    <property type="entry name" value="Kinase-like_dom_sf"/>
</dbReference>
<organism evidence="2 3">
    <name type="scientific">Massariosphaeria phaeospora</name>
    <dbReference type="NCBI Taxonomy" id="100035"/>
    <lineage>
        <taxon>Eukaryota</taxon>
        <taxon>Fungi</taxon>
        <taxon>Dikarya</taxon>
        <taxon>Ascomycota</taxon>
        <taxon>Pezizomycotina</taxon>
        <taxon>Dothideomycetes</taxon>
        <taxon>Pleosporomycetidae</taxon>
        <taxon>Pleosporales</taxon>
        <taxon>Pleosporales incertae sedis</taxon>
        <taxon>Massariosphaeria</taxon>
    </lineage>
</organism>
<feature type="domain" description="Aminoglycoside phosphotransferase" evidence="1">
    <location>
        <begin position="27"/>
        <end position="234"/>
    </location>
</feature>
<dbReference type="PANTHER" id="PTHR21310">
    <property type="entry name" value="AMINOGLYCOSIDE PHOSPHOTRANSFERASE-RELATED-RELATED"/>
    <property type="match status" value="1"/>
</dbReference>
<reference evidence="2 3" key="1">
    <citation type="submission" date="2020-01" db="EMBL/GenBank/DDBJ databases">
        <authorList>
            <consortium name="DOE Joint Genome Institute"/>
            <person name="Haridas S."/>
            <person name="Albert R."/>
            <person name="Binder M."/>
            <person name="Bloem J."/>
            <person name="Labutti K."/>
            <person name="Salamov A."/>
            <person name="Andreopoulos B."/>
            <person name="Baker S.E."/>
            <person name="Barry K."/>
            <person name="Bills G."/>
            <person name="Bluhm B.H."/>
            <person name="Cannon C."/>
            <person name="Castanera R."/>
            <person name="Culley D.E."/>
            <person name="Daum C."/>
            <person name="Ezra D."/>
            <person name="Gonzalez J.B."/>
            <person name="Henrissat B."/>
            <person name="Kuo A."/>
            <person name="Liang C."/>
            <person name="Lipzen A."/>
            <person name="Lutzoni F."/>
            <person name="Magnuson J."/>
            <person name="Mondo S."/>
            <person name="Nolan M."/>
            <person name="Ohm R."/>
            <person name="Pangilinan J."/>
            <person name="Park H.-J.H."/>
            <person name="Ramirez L."/>
            <person name="Alfaro M."/>
            <person name="Sun H."/>
            <person name="Tritt A."/>
            <person name="Yoshinaga Y."/>
            <person name="Zwiers L.-H.L."/>
            <person name="Turgeon B.G."/>
            <person name="Goodwin S.B."/>
            <person name="Spatafora J.W."/>
            <person name="Crous P.W."/>
            <person name="Grigoriev I.V."/>
        </authorList>
    </citation>
    <scope>NUCLEOTIDE SEQUENCE [LARGE SCALE GENOMIC DNA]</scope>
    <source>
        <strain evidence="2 3">CBS 611.86</strain>
    </source>
</reference>
<comment type="caution">
    <text evidence="2">The sequence shown here is derived from an EMBL/GenBank/DDBJ whole genome shotgun (WGS) entry which is preliminary data.</text>
</comment>
<dbReference type="PANTHER" id="PTHR21310:SF15">
    <property type="entry name" value="AMINOGLYCOSIDE PHOSPHOTRANSFERASE DOMAIN-CONTAINING PROTEIN"/>
    <property type="match status" value="1"/>
</dbReference>
<dbReference type="AlphaFoldDB" id="A0A7C8I0R0"/>
<dbReference type="InterPro" id="IPR002575">
    <property type="entry name" value="Aminoglycoside_PTrfase"/>
</dbReference>
<dbReference type="SUPFAM" id="SSF56112">
    <property type="entry name" value="Protein kinase-like (PK-like)"/>
    <property type="match status" value="1"/>
</dbReference>
<keyword evidence="2" id="KW-0418">Kinase</keyword>
<dbReference type="OrthoDB" id="2906425at2759"/>